<dbReference type="SUPFAM" id="SSF48498">
    <property type="entry name" value="Tetracyclin repressor-like, C-terminal domain"/>
    <property type="match status" value="1"/>
</dbReference>
<sequence>MPTGVALRDAQAQLFAAAQRVLVRDGAGGLTSRSVTDEAGVAKGVLHRHFDDFDDFLAELVRTHVARVEADLAGLAEVHQASTMVRALQVVFTPVTLELVRLTIARDGLRARLRSSTPRGIPVLTEAAVALAQRLRDETASGSSATHLDPDMLARTLIGTGHLLFAGETPDTATVEEIVAAVLQGGDGASATRADP</sequence>
<dbReference type="InterPro" id="IPR001647">
    <property type="entry name" value="HTH_TetR"/>
</dbReference>
<dbReference type="AlphaFoldDB" id="A0AAU8G1A9"/>
<dbReference type="SUPFAM" id="SSF46689">
    <property type="entry name" value="Homeodomain-like"/>
    <property type="match status" value="1"/>
</dbReference>
<name>A0AAU8G1A9_9MICO</name>
<dbReference type="InterPro" id="IPR009057">
    <property type="entry name" value="Homeodomain-like_sf"/>
</dbReference>
<evidence type="ECO:0000313" key="4">
    <source>
        <dbReference type="EMBL" id="XCH30151.1"/>
    </source>
</evidence>
<evidence type="ECO:0000256" key="1">
    <source>
        <dbReference type="ARBA" id="ARBA00023125"/>
    </source>
</evidence>
<dbReference type="GO" id="GO:0003677">
    <property type="term" value="F:DNA binding"/>
    <property type="evidence" value="ECO:0007669"/>
    <property type="project" value="UniProtKB-UniRule"/>
</dbReference>
<protein>
    <submittedName>
        <fullName evidence="4">TetR/AcrR family transcriptional regulator</fullName>
    </submittedName>
</protein>
<dbReference type="PROSITE" id="PS50977">
    <property type="entry name" value="HTH_TETR_2"/>
    <property type="match status" value="1"/>
</dbReference>
<dbReference type="Gene3D" id="1.10.357.10">
    <property type="entry name" value="Tetracycline Repressor, domain 2"/>
    <property type="match status" value="1"/>
</dbReference>
<evidence type="ECO:0000256" key="2">
    <source>
        <dbReference type="PROSITE-ProRule" id="PRU00335"/>
    </source>
</evidence>
<organism evidence="4">
    <name type="scientific">Cellulosimicrobium sp. ES-005</name>
    <dbReference type="NCBI Taxonomy" id="3163031"/>
    <lineage>
        <taxon>Bacteria</taxon>
        <taxon>Bacillati</taxon>
        <taxon>Actinomycetota</taxon>
        <taxon>Actinomycetes</taxon>
        <taxon>Micrococcales</taxon>
        <taxon>Promicromonosporaceae</taxon>
        <taxon>Cellulosimicrobium</taxon>
    </lineage>
</organism>
<evidence type="ECO:0000259" key="3">
    <source>
        <dbReference type="PROSITE" id="PS50977"/>
    </source>
</evidence>
<dbReference type="Pfam" id="PF00440">
    <property type="entry name" value="TetR_N"/>
    <property type="match status" value="1"/>
</dbReference>
<dbReference type="InterPro" id="IPR036271">
    <property type="entry name" value="Tet_transcr_reg_TetR-rel_C_sf"/>
</dbReference>
<dbReference type="RefSeq" id="WP_353708158.1">
    <property type="nucleotide sequence ID" value="NZ_CP159290.1"/>
</dbReference>
<keyword evidence="1 2" id="KW-0238">DNA-binding</keyword>
<feature type="DNA-binding region" description="H-T-H motif" evidence="2">
    <location>
        <begin position="31"/>
        <end position="50"/>
    </location>
</feature>
<proteinExistence type="predicted"/>
<reference evidence="4" key="1">
    <citation type="submission" date="2024-06" db="EMBL/GenBank/DDBJ databases">
        <title>Complete genome sequence of the cellulolytic actinobacterium, Cellulosimicrobium ES-005.</title>
        <authorList>
            <person name="Matthews C.T."/>
            <person name="Underwood K.D."/>
            <person name="Ghanchi K.M."/>
            <person name="Fields S.D."/>
            <person name="Gardner S.G."/>
        </authorList>
    </citation>
    <scope>NUCLEOTIDE SEQUENCE</scope>
    <source>
        <strain evidence="4">ES-005</strain>
    </source>
</reference>
<accession>A0AAU8G1A9</accession>
<gene>
    <name evidence="4" type="ORF">ABRQ22_00195</name>
</gene>
<dbReference type="EMBL" id="CP159290">
    <property type="protein sequence ID" value="XCH30151.1"/>
    <property type="molecule type" value="Genomic_DNA"/>
</dbReference>
<feature type="domain" description="HTH tetR-type" evidence="3">
    <location>
        <begin position="8"/>
        <end position="68"/>
    </location>
</feature>